<dbReference type="InterPro" id="IPR001128">
    <property type="entry name" value="Cyt_P450"/>
</dbReference>
<dbReference type="GO" id="GO:0005506">
    <property type="term" value="F:iron ion binding"/>
    <property type="evidence" value="ECO:0007669"/>
    <property type="project" value="InterPro"/>
</dbReference>
<reference evidence="14 15" key="1">
    <citation type="journal article" date="2013" name="Proc. Natl. Acad. Sci. U.S.A.">
        <title>Fine-scale variation in meiotic recombination in Mimulus inferred from population shotgun sequencing.</title>
        <authorList>
            <person name="Hellsten U."/>
            <person name="Wright K.M."/>
            <person name="Jenkins J."/>
            <person name="Shu S."/>
            <person name="Yuan Y."/>
            <person name="Wessler S.R."/>
            <person name="Schmutz J."/>
            <person name="Willis J.H."/>
            <person name="Rokhsar D.S."/>
        </authorList>
    </citation>
    <scope>NUCLEOTIDE SEQUENCE [LARGE SCALE GENOMIC DNA]</scope>
    <source>
        <strain evidence="15">cv. DUN x IM62</strain>
    </source>
</reference>
<dbReference type="PANTHER" id="PTHR24282:SF273">
    <property type="entry name" value="CYTOCHROME P450 CYP72A219-LIKE"/>
    <property type="match status" value="1"/>
</dbReference>
<organism evidence="14 15">
    <name type="scientific">Erythranthe guttata</name>
    <name type="common">Yellow monkey flower</name>
    <name type="synonym">Mimulus guttatus</name>
    <dbReference type="NCBI Taxonomy" id="4155"/>
    <lineage>
        <taxon>Eukaryota</taxon>
        <taxon>Viridiplantae</taxon>
        <taxon>Streptophyta</taxon>
        <taxon>Embryophyta</taxon>
        <taxon>Tracheophyta</taxon>
        <taxon>Spermatophyta</taxon>
        <taxon>Magnoliopsida</taxon>
        <taxon>eudicotyledons</taxon>
        <taxon>Gunneridae</taxon>
        <taxon>Pentapetalae</taxon>
        <taxon>asterids</taxon>
        <taxon>lamiids</taxon>
        <taxon>Lamiales</taxon>
        <taxon>Phrymaceae</taxon>
        <taxon>Erythranthe</taxon>
    </lineage>
</organism>
<dbReference type="GO" id="GO:0020037">
    <property type="term" value="F:heme binding"/>
    <property type="evidence" value="ECO:0007669"/>
    <property type="project" value="InterPro"/>
</dbReference>
<comment type="subcellular location">
    <subcellularLocation>
        <location evidence="1">Membrane</location>
        <topology evidence="1">Single-pass membrane protein</topology>
    </subcellularLocation>
</comment>
<proteinExistence type="inferred from homology"/>
<keyword evidence="4 13" id="KW-0812">Transmembrane</keyword>
<keyword evidence="9 12" id="KW-0503">Monooxygenase</keyword>
<evidence type="ECO:0000256" key="12">
    <source>
        <dbReference type="RuleBase" id="RU000461"/>
    </source>
</evidence>
<dbReference type="InterPro" id="IPR050665">
    <property type="entry name" value="Cytochrome_P450_Monooxygen"/>
</dbReference>
<dbReference type="PRINTS" id="PR00385">
    <property type="entry name" value="P450"/>
</dbReference>
<dbReference type="STRING" id="4155.A0A022QC87"/>
<name>A0A022QC87_ERYGU</name>
<dbReference type="AlphaFoldDB" id="A0A022QC87"/>
<dbReference type="PANTHER" id="PTHR24282">
    <property type="entry name" value="CYTOCHROME P450 FAMILY MEMBER"/>
    <property type="match status" value="1"/>
</dbReference>
<keyword evidence="3 11" id="KW-0349">Heme</keyword>
<evidence type="ECO:0000256" key="1">
    <source>
        <dbReference type="ARBA" id="ARBA00004167"/>
    </source>
</evidence>
<dbReference type="EMBL" id="KI631699">
    <property type="protein sequence ID" value="EYU26282.1"/>
    <property type="molecule type" value="Genomic_DNA"/>
</dbReference>
<comment type="similarity">
    <text evidence="2 12">Belongs to the cytochrome P450 family.</text>
</comment>
<evidence type="ECO:0000313" key="14">
    <source>
        <dbReference type="EMBL" id="EYU26282.1"/>
    </source>
</evidence>
<dbReference type="GO" id="GO:0004497">
    <property type="term" value="F:monooxygenase activity"/>
    <property type="evidence" value="ECO:0000318"/>
    <property type="project" value="GO_Central"/>
</dbReference>
<dbReference type="GO" id="GO:0016020">
    <property type="term" value="C:membrane"/>
    <property type="evidence" value="ECO:0007669"/>
    <property type="project" value="UniProtKB-SubCell"/>
</dbReference>
<keyword evidence="15" id="KW-1185">Reference proteome</keyword>
<feature type="transmembrane region" description="Helical" evidence="13">
    <location>
        <begin position="12"/>
        <end position="30"/>
    </location>
</feature>
<evidence type="ECO:0000256" key="5">
    <source>
        <dbReference type="ARBA" id="ARBA00022723"/>
    </source>
</evidence>
<sequence length="528" mass="60247">MKEWTSCHQIVRYFISFSTILMNLANFVWFNPRKLEKFLRSQGLNGNPYRPFFGDLKEMTKVINAEQKRSIRLSDDTCPHVFAYYHDILNKYGENSFWWFGPWPKLNIVDPELIKEILKKPDVFKKPLPEVGKILTSGIVLLEREKWAKHRKIINPAFHLHKLKNMVPTIGLSCSNMIHNWKSIISNSNNEGGWSEIDVWPHLEDLTGDVISRTAFGSRHEQGTRIFHLQRERSKLTMQLLQLSFIPGWRYLPTKLNKKVRAINDEIESLLRGIVDERQKALERGDVVASDDLLGILMESNSRFVDEFGNKNKGMSIEDVIGECKLFYVAGSETTSCLLVWTMVLMCKHPEWQTLAREEVIRVFGNSEPSFEGLNQLKTVTMILQEVLRLYPPFPRIPRATTETVKLGNMIIPAGVHLSLLVGLTHCDPNIWGDDSKEFNPLRFSQGVVSDDVAKIQSSLISFSSGPRVCIGQNFAMIEAKTAIAMILRSFSFELSPSYLHAPFAVLTLQPQYGAPIILRSLQSLPGS</sequence>
<evidence type="ECO:0000256" key="10">
    <source>
        <dbReference type="ARBA" id="ARBA00023136"/>
    </source>
</evidence>
<keyword evidence="10 13" id="KW-0472">Membrane</keyword>
<feature type="binding site" description="axial binding residue" evidence="11">
    <location>
        <position position="470"/>
    </location>
    <ligand>
        <name>heme</name>
        <dbReference type="ChEBI" id="CHEBI:30413"/>
    </ligand>
    <ligandPart>
        <name>Fe</name>
        <dbReference type="ChEBI" id="CHEBI:18248"/>
    </ligandPart>
</feature>
<keyword evidence="7 12" id="KW-0560">Oxidoreductase</keyword>
<evidence type="ECO:0000313" key="15">
    <source>
        <dbReference type="Proteomes" id="UP000030748"/>
    </source>
</evidence>
<evidence type="ECO:0000256" key="4">
    <source>
        <dbReference type="ARBA" id="ARBA00022692"/>
    </source>
</evidence>
<evidence type="ECO:0000256" key="8">
    <source>
        <dbReference type="ARBA" id="ARBA00023004"/>
    </source>
</evidence>
<dbReference type="GO" id="GO:0016705">
    <property type="term" value="F:oxidoreductase activity, acting on paired donors, with incorporation or reduction of molecular oxygen"/>
    <property type="evidence" value="ECO:0007669"/>
    <property type="project" value="InterPro"/>
</dbReference>
<dbReference type="SUPFAM" id="SSF48264">
    <property type="entry name" value="Cytochrome P450"/>
    <property type="match status" value="1"/>
</dbReference>
<gene>
    <name evidence="14" type="ORF">MIMGU_mgv1a026663mg</name>
</gene>
<comment type="cofactor">
    <cofactor evidence="11">
        <name>heme</name>
        <dbReference type="ChEBI" id="CHEBI:30413"/>
    </cofactor>
</comment>
<dbReference type="Proteomes" id="UP000030748">
    <property type="component" value="Unassembled WGS sequence"/>
</dbReference>
<dbReference type="PRINTS" id="PR00463">
    <property type="entry name" value="EP450I"/>
</dbReference>
<dbReference type="InterPro" id="IPR002401">
    <property type="entry name" value="Cyt_P450_E_grp-I"/>
</dbReference>
<dbReference type="Pfam" id="PF00067">
    <property type="entry name" value="p450"/>
    <property type="match status" value="1"/>
</dbReference>
<dbReference type="InterPro" id="IPR017972">
    <property type="entry name" value="Cyt_P450_CS"/>
</dbReference>
<evidence type="ECO:0000256" key="7">
    <source>
        <dbReference type="ARBA" id="ARBA00023002"/>
    </source>
</evidence>
<evidence type="ECO:0000256" key="11">
    <source>
        <dbReference type="PIRSR" id="PIRSR602401-1"/>
    </source>
</evidence>
<dbReference type="Gene3D" id="1.10.630.10">
    <property type="entry name" value="Cytochrome P450"/>
    <property type="match status" value="1"/>
</dbReference>
<keyword evidence="5 11" id="KW-0479">Metal-binding</keyword>
<keyword evidence="8 11" id="KW-0408">Iron</keyword>
<dbReference type="InterPro" id="IPR036396">
    <property type="entry name" value="Cyt_P450_sf"/>
</dbReference>
<evidence type="ECO:0000256" key="9">
    <source>
        <dbReference type="ARBA" id="ARBA00023033"/>
    </source>
</evidence>
<protein>
    <recommendedName>
        <fullName evidence="16">Cytochrome P450</fullName>
    </recommendedName>
</protein>
<evidence type="ECO:0000256" key="13">
    <source>
        <dbReference type="SAM" id="Phobius"/>
    </source>
</evidence>
<evidence type="ECO:0000256" key="6">
    <source>
        <dbReference type="ARBA" id="ARBA00022989"/>
    </source>
</evidence>
<accession>A0A022QC87</accession>
<evidence type="ECO:0008006" key="16">
    <source>
        <dbReference type="Google" id="ProtNLM"/>
    </source>
</evidence>
<keyword evidence="6 13" id="KW-1133">Transmembrane helix</keyword>
<dbReference type="PROSITE" id="PS00086">
    <property type="entry name" value="CYTOCHROME_P450"/>
    <property type="match status" value="1"/>
</dbReference>
<evidence type="ECO:0000256" key="3">
    <source>
        <dbReference type="ARBA" id="ARBA00022617"/>
    </source>
</evidence>
<evidence type="ECO:0000256" key="2">
    <source>
        <dbReference type="ARBA" id="ARBA00010617"/>
    </source>
</evidence>
<dbReference type="eggNOG" id="KOG0157">
    <property type="taxonomic scope" value="Eukaryota"/>
</dbReference>